<keyword evidence="4" id="KW-0547">Nucleotide-binding</keyword>
<dbReference type="InterPro" id="IPR017871">
    <property type="entry name" value="ABC_transporter-like_CS"/>
</dbReference>
<evidence type="ECO:0000256" key="3">
    <source>
        <dbReference type="ARBA" id="ARBA00022448"/>
    </source>
</evidence>
<dbReference type="STRING" id="411684.HPDFL43_02540"/>
<evidence type="ECO:0000259" key="6">
    <source>
        <dbReference type="PROSITE" id="PS50893"/>
    </source>
</evidence>
<dbReference type="PROSITE" id="PS00211">
    <property type="entry name" value="ABC_TRANSPORTER_1"/>
    <property type="match status" value="1"/>
</dbReference>
<dbReference type="PANTHER" id="PTHR43776">
    <property type="entry name" value="TRANSPORT ATP-BINDING PROTEIN"/>
    <property type="match status" value="1"/>
</dbReference>
<dbReference type="PROSITE" id="PS50893">
    <property type="entry name" value="ABC_TRANSPORTER_2"/>
    <property type="match status" value="1"/>
</dbReference>
<dbReference type="SMART" id="SM00382">
    <property type="entry name" value="AAA"/>
    <property type="match status" value="1"/>
</dbReference>
<protein>
    <submittedName>
        <fullName evidence="7">Oligopeptide/dipeptide ABC transporter</fullName>
    </submittedName>
</protein>
<proteinExistence type="inferred from homology"/>
<dbReference type="InterPro" id="IPR003439">
    <property type="entry name" value="ABC_transporter-like_ATP-bd"/>
</dbReference>
<evidence type="ECO:0000313" key="7">
    <source>
        <dbReference type="EMBL" id="EDQ35039.1"/>
    </source>
</evidence>
<accession>A9D0Q2</accession>
<evidence type="ECO:0000256" key="2">
    <source>
        <dbReference type="ARBA" id="ARBA00005417"/>
    </source>
</evidence>
<dbReference type="InterPro" id="IPR013563">
    <property type="entry name" value="Oligopep_ABC_C"/>
</dbReference>
<dbReference type="GO" id="GO:0016887">
    <property type="term" value="F:ATP hydrolysis activity"/>
    <property type="evidence" value="ECO:0007669"/>
    <property type="project" value="InterPro"/>
</dbReference>
<dbReference type="NCBIfam" id="TIGR01727">
    <property type="entry name" value="oligo_HPY"/>
    <property type="match status" value="1"/>
</dbReference>
<dbReference type="RefSeq" id="WP_007196300.1">
    <property type="nucleotide sequence ID" value="NZ_CM002917.1"/>
</dbReference>
<organism evidence="7 8">
    <name type="scientific">Hoeflea phototrophica (strain DSM 17068 / NCIMB 14078 / DFL-43)</name>
    <dbReference type="NCBI Taxonomy" id="411684"/>
    <lineage>
        <taxon>Bacteria</taxon>
        <taxon>Pseudomonadati</taxon>
        <taxon>Pseudomonadota</taxon>
        <taxon>Alphaproteobacteria</taxon>
        <taxon>Hyphomicrobiales</taxon>
        <taxon>Rhizobiaceae</taxon>
        <taxon>Hoeflea</taxon>
    </lineage>
</organism>
<feature type="domain" description="ABC transporter" evidence="6">
    <location>
        <begin position="11"/>
        <end position="261"/>
    </location>
</feature>
<evidence type="ECO:0000313" key="8">
    <source>
        <dbReference type="Proteomes" id="UP000004291"/>
    </source>
</evidence>
<dbReference type="Pfam" id="PF08352">
    <property type="entry name" value="oligo_HPY"/>
    <property type="match status" value="1"/>
</dbReference>
<keyword evidence="5" id="KW-0067">ATP-binding</keyword>
<keyword evidence="8" id="KW-1185">Reference proteome</keyword>
<dbReference type="InterPro" id="IPR003593">
    <property type="entry name" value="AAA+_ATPase"/>
</dbReference>
<dbReference type="GO" id="GO:0005886">
    <property type="term" value="C:plasma membrane"/>
    <property type="evidence" value="ECO:0007669"/>
    <property type="project" value="UniProtKB-SubCell"/>
</dbReference>
<evidence type="ECO:0000256" key="5">
    <source>
        <dbReference type="ARBA" id="ARBA00022840"/>
    </source>
</evidence>
<dbReference type="GO" id="GO:0055085">
    <property type="term" value="P:transmembrane transport"/>
    <property type="evidence" value="ECO:0007669"/>
    <property type="project" value="UniProtKB-ARBA"/>
</dbReference>
<comment type="subcellular location">
    <subcellularLocation>
        <location evidence="1">Cell inner membrane</location>
        <topology evidence="1">Peripheral membrane protein</topology>
    </subcellularLocation>
</comment>
<dbReference type="PANTHER" id="PTHR43776:SF7">
    <property type="entry name" value="D,D-DIPEPTIDE TRANSPORT ATP-BINDING PROTEIN DDPF-RELATED"/>
    <property type="match status" value="1"/>
</dbReference>
<evidence type="ECO:0000256" key="1">
    <source>
        <dbReference type="ARBA" id="ARBA00004417"/>
    </source>
</evidence>
<dbReference type="SUPFAM" id="SSF52540">
    <property type="entry name" value="P-loop containing nucleoside triphosphate hydrolases"/>
    <property type="match status" value="1"/>
</dbReference>
<dbReference type="eggNOG" id="COG4608">
    <property type="taxonomic scope" value="Bacteria"/>
</dbReference>
<dbReference type="GO" id="GO:0015833">
    <property type="term" value="P:peptide transport"/>
    <property type="evidence" value="ECO:0007669"/>
    <property type="project" value="InterPro"/>
</dbReference>
<comment type="similarity">
    <text evidence="2">Belongs to the ABC transporter superfamily.</text>
</comment>
<dbReference type="HOGENOM" id="CLU_000604_1_23_5"/>
<dbReference type="OrthoDB" id="9802264at2"/>
<dbReference type="AlphaFoldDB" id="A9D0Q2"/>
<dbReference type="InterPro" id="IPR027417">
    <property type="entry name" value="P-loop_NTPase"/>
</dbReference>
<comment type="caution">
    <text evidence="7">The sequence shown here is derived from an EMBL/GenBank/DDBJ whole genome shotgun (WGS) entry which is preliminary data.</text>
</comment>
<keyword evidence="3" id="KW-0813">Transport</keyword>
<sequence length="345" mass="38106">MAEETAVGPLVKVRDLKMYFPIHSGLFKSHVGDIKAVDGISFDILPGETLGLVGESGCGKSTVGRSILRLYDITGGTVEINGNEIAQADSNSLRSKRPMMQMIFQDPQASLNPRMTVASIIAEPLDEHLDLTDEERLARVYELMDWVGLNRAFAKRYPHEFSGGQRQRIGIARALALNPKFIVCDEPIAALDVSIQAQVVNLLEELQDRLDLTYLFISHDLSMVRHIADRVAVMYLGRIVEIASRDELFAEPLHPYTQALLSAVPEPDPDYERTRKPIVLQGDVPSPANPPKGCNFSTRCPKVMDICRQIEPDVFDFGDGRQVACHLYADNTAKTAGSTAGQTTK</sequence>
<evidence type="ECO:0000256" key="4">
    <source>
        <dbReference type="ARBA" id="ARBA00022741"/>
    </source>
</evidence>
<dbReference type="Gene3D" id="3.40.50.300">
    <property type="entry name" value="P-loop containing nucleotide triphosphate hydrolases"/>
    <property type="match status" value="1"/>
</dbReference>
<dbReference type="NCBIfam" id="NF008453">
    <property type="entry name" value="PRK11308.1"/>
    <property type="match status" value="1"/>
</dbReference>
<dbReference type="CDD" id="cd03257">
    <property type="entry name" value="ABC_NikE_OppD_transporters"/>
    <property type="match status" value="1"/>
</dbReference>
<dbReference type="GO" id="GO:0005524">
    <property type="term" value="F:ATP binding"/>
    <property type="evidence" value="ECO:0007669"/>
    <property type="project" value="UniProtKB-KW"/>
</dbReference>
<reference evidence="7 8" key="1">
    <citation type="submission" date="2007-10" db="EMBL/GenBank/DDBJ databases">
        <authorList>
            <person name="Wagner-Dobler I."/>
            <person name="Ferriera S."/>
            <person name="Johnson J."/>
            <person name="Kravitz S."/>
            <person name="Beeson K."/>
            <person name="Sutton G."/>
            <person name="Rogers Y.-H."/>
            <person name="Friedman R."/>
            <person name="Frazier M."/>
            <person name="Venter J.C."/>
        </authorList>
    </citation>
    <scope>NUCLEOTIDE SEQUENCE [LARGE SCALE GENOMIC DNA]</scope>
    <source>
        <strain evidence="7 8">DFL-43</strain>
    </source>
</reference>
<gene>
    <name evidence="7" type="ORF">HPDFL43_02540</name>
</gene>
<dbReference type="FunFam" id="3.40.50.300:FF:000016">
    <property type="entry name" value="Oligopeptide ABC transporter ATP-binding component"/>
    <property type="match status" value="1"/>
</dbReference>
<dbReference type="InterPro" id="IPR050319">
    <property type="entry name" value="ABC_transp_ATP-bind"/>
</dbReference>
<name>A9D0Q2_HOEPD</name>
<dbReference type="Proteomes" id="UP000004291">
    <property type="component" value="Chromosome"/>
</dbReference>
<dbReference type="Pfam" id="PF00005">
    <property type="entry name" value="ABC_tran"/>
    <property type="match status" value="1"/>
</dbReference>
<reference evidence="7 8" key="2">
    <citation type="submission" date="2012-06" db="EMBL/GenBank/DDBJ databases">
        <authorList>
            <person name="Fiebig A."/>
        </authorList>
    </citation>
    <scope>NUCLEOTIDE SEQUENCE [LARGE SCALE GENOMIC DNA]</scope>
    <source>
        <strain evidence="7 8">DFL-43</strain>
    </source>
</reference>
<dbReference type="EMBL" id="ABIA03000002">
    <property type="protein sequence ID" value="EDQ35039.1"/>
    <property type="molecule type" value="Genomic_DNA"/>
</dbReference>